<dbReference type="PANTHER" id="PTHR10907">
    <property type="entry name" value="REGUCALCIN"/>
    <property type="match status" value="1"/>
</dbReference>
<proteinExistence type="predicted"/>
<dbReference type="RefSeq" id="WP_219238348.1">
    <property type="nucleotide sequence ID" value="NZ_JAHWZX010000008.1"/>
</dbReference>
<accession>A0ABS6XM22</accession>
<evidence type="ECO:0000313" key="3">
    <source>
        <dbReference type="Proteomes" id="UP001197214"/>
    </source>
</evidence>
<protein>
    <submittedName>
        <fullName evidence="2">SMP-30/gluconolactonase/LRE family protein</fullName>
    </submittedName>
</protein>
<comment type="caution">
    <text evidence="2">The sequence shown here is derived from an EMBL/GenBank/DDBJ whole genome shotgun (WGS) entry which is preliminary data.</text>
</comment>
<keyword evidence="3" id="KW-1185">Reference proteome</keyword>
<feature type="domain" description="SMP-30/Gluconolactonase/LRE-like region" evidence="1">
    <location>
        <begin position="17"/>
        <end position="260"/>
    </location>
</feature>
<sequence length="291" mass="31659">MVGHVRVIERGGARDELGEGLFWSVREQALYWTDILSRRLNRLTLGDGNVKSWDLPEMTGWVIERANGDGFVAGMQTGFHLLSIDGDRVRTAPIANPHPDLPDNRMNDAKADRAGRIWAGSMPLSADRPSGGLFRLDPDHSMHVMETGYTIANGPTISPDGATFYHTDTAHGLVYRYAFADNGSLGPRETFVRFEEDWGRPDGMTVDEDGGVWIAHWGGACVSRFTPQGERERIIALPASQITNVCFGGADLNRMFVTCAAEGKHDEPLAGSLFEVDTGGVKGVTPGLFGG</sequence>
<name>A0ABS6XM22_9SPHN</name>
<reference evidence="2 3" key="1">
    <citation type="submission" date="2021-07" db="EMBL/GenBank/DDBJ databases">
        <title>Stakelama flava sp. nov., a novel endophytic bacterium isolated from branch of Kandelia candel.</title>
        <authorList>
            <person name="Tuo L."/>
        </authorList>
    </citation>
    <scope>NUCLEOTIDE SEQUENCE [LARGE SCALE GENOMIC DNA]</scope>
    <source>
        <strain evidence="2 3">CBK3Z-3</strain>
    </source>
</reference>
<evidence type="ECO:0000259" key="1">
    <source>
        <dbReference type="Pfam" id="PF08450"/>
    </source>
</evidence>
<dbReference type="PANTHER" id="PTHR10907:SF47">
    <property type="entry name" value="REGUCALCIN"/>
    <property type="match status" value="1"/>
</dbReference>
<dbReference type="InterPro" id="IPR013658">
    <property type="entry name" value="SGL"/>
</dbReference>
<dbReference type="Pfam" id="PF08450">
    <property type="entry name" value="SGL"/>
    <property type="match status" value="1"/>
</dbReference>
<gene>
    <name evidence="2" type="ORF">KY084_10195</name>
</gene>
<organism evidence="2 3">
    <name type="scientific">Stakelama flava</name>
    <dbReference type="NCBI Taxonomy" id="2860338"/>
    <lineage>
        <taxon>Bacteria</taxon>
        <taxon>Pseudomonadati</taxon>
        <taxon>Pseudomonadota</taxon>
        <taxon>Alphaproteobacteria</taxon>
        <taxon>Sphingomonadales</taxon>
        <taxon>Sphingomonadaceae</taxon>
        <taxon>Stakelama</taxon>
    </lineage>
</organism>
<dbReference type="EMBL" id="JAHWZX010000008">
    <property type="protein sequence ID" value="MBW4331241.1"/>
    <property type="molecule type" value="Genomic_DNA"/>
</dbReference>
<evidence type="ECO:0000313" key="2">
    <source>
        <dbReference type="EMBL" id="MBW4331241.1"/>
    </source>
</evidence>
<dbReference type="Proteomes" id="UP001197214">
    <property type="component" value="Unassembled WGS sequence"/>
</dbReference>